<evidence type="ECO:0000256" key="1">
    <source>
        <dbReference type="ARBA" id="ARBA00022598"/>
    </source>
</evidence>
<dbReference type="EMBL" id="FQXB01000001">
    <property type="protein sequence ID" value="SHG72924.1"/>
    <property type="molecule type" value="Genomic_DNA"/>
</dbReference>
<dbReference type="InterPro" id="IPR020845">
    <property type="entry name" value="AMP-binding_CS"/>
</dbReference>
<dbReference type="Pfam" id="PF00501">
    <property type="entry name" value="AMP-binding"/>
    <property type="match status" value="1"/>
</dbReference>
<dbReference type="SUPFAM" id="SSF56801">
    <property type="entry name" value="Acetyl-CoA synthetase-like"/>
    <property type="match status" value="1"/>
</dbReference>
<keyword evidence="1 4" id="KW-0436">Ligase</keyword>
<dbReference type="RefSeq" id="WP_072899261.1">
    <property type="nucleotide sequence ID" value="NZ_FQXB01000001.1"/>
</dbReference>
<reference evidence="4 5" key="1">
    <citation type="submission" date="2016-11" db="EMBL/GenBank/DDBJ databases">
        <authorList>
            <person name="Jaros S."/>
            <person name="Januszkiewicz K."/>
            <person name="Wedrychowicz H."/>
        </authorList>
    </citation>
    <scope>NUCLEOTIDE SEQUENCE [LARGE SCALE GENOMIC DNA]</scope>
    <source>
        <strain evidence="4 5">DSM 28715</strain>
    </source>
</reference>
<dbReference type="GO" id="GO:0044550">
    <property type="term" value="P:secondary metabolite biosynthetic process"/>
    <property type="evidence" value="ECO:0007669"/>
    <property type="project" value="TreeGrafter"/>
</dbReference>
<dbReference type="InterPro" id="IPR042099">
    <property type="entry name" value="ANL_N_sf"/>
</dbReference>
<accession>A0A1M5M6K4</accession>
<evidence type="ECO:0000259" key="2">
    <source>
        <dbReference type="Pfam" id="PF00501"/>
    </source>
</evidence>
<dbReference type="InterPro" id="IPR025110">
    <property type="entry name" value="AMP-bd_C"/>
</dbReference>
<keyword evidence="5" id="KW-1185">Reference proteome</keyword>
<feature type="domain" description="AMP-dependent synthetase/ligase" evidence="2">
    <location>
        <begin position="15"/>
        <end position="347"/>
    </location>
</feature>
<evidence type="ECO:0000259" key="3">
    <source>
        <dbReference type="Pfam" id="PF13193"/>
    </source>
</evidence>
<dbReference type="InterPro" id="IPR045851">
    <property type="entry name" value="AMP-bd_C_sf"/>
</dbReference>
<dbReference type="STRING" id="1508389.SAMN05444003_0666"/>
<sequence>MTIPTPFNMAEYVLRHATRLSSKTALEVVGSANLSLTYADLENRVQCLAAQIEAQTFGSGDRVMLRLGNTERFPIAYLAAIAVDRVPIVTSSKLTQTEIDAMALETKPNLTIADKGLPTPKNVPLIDDMAAVDFNGYHHGDPNRPAYIIYTSGTSGSPRAVVHAHRAIWARRMMIKDWYDLSAEDCMMHAGAFNWTYTLGTGLMDPWSVGATALIPEEGTAAEALPTLIAEHKATLFAASPGVYRRMLRQEFPKVPTLRHALSAGEKLPDITRAHWETKTGTAIHEAYGMSECSTFLSGSPARPAPTGTLGFPQTGRKIDLISNGEPSETGVISIHKSDPGLMLGYLNQPQETRQRFNGDWFLTGDIGTRNPDGSITFEGRADDMMNAGGHRVSPIEVEQALSTCAKISEAACAEVRLKSDLSLIAAFYVASDVIEEDEIQNHLRDLIADYKRPRIFVRVDQLPRGNNNKLLRQKLKQDWEADHGQT</sequence>
<feature type="domain" description="AMP-binding enzyme C-terminal" evidence="3">
    <location>
        <begin position="397"/>
        <end position="470"/>
    </location>
</feature>
<dbReference type="OrthoDB" id="9803968at2"/>
<organism evidence="4 5">
    <name type="scientific">Cognatiyoonia sediminum</name>
    <dbReference type="NCBI Taxonomy" id="1508389"/>
    <lineage>
        <taxon>Bacteria</taxon>
        <taxon>Pseudomonadati</taxon>
        <taxon>Pseudomonadota</taxon>
        <taxon>Alphaproteobacteria</taxon>
        <taxon>Rhodobacterales</taxon>
        <taxon>Paracoccaceae</taxon>
        <taxon>Cognatiyoonia</taxon>
    </lineage>
</organism>
<proteinExistence type="predicted"/>
<evidence type="ECO:0000313" key="5">
    <source>
        <dbReference type="Proteomes" id="UP000184074"/>
    </source>
</evidence>
<dbReference type="PANTHER" id="PTHR43352:SF1">
    <property type="entry name" value="ANTHRANILATE--COA LIGASE"/>
    <property type="match status" value="1"/>
</dbReference>
<name>A0A1M5M6K4_9RHOB</name>
<dbReference type="InterPro" id="IPR000873">
    <property type="entry name" value="AMP-dep_synth/lig_dom"/>
</dbReference>
<gene>
    <name evidence="4" type="ORF">SAMN05444003_0666</name>
</gene>
<dbReference type="Gene3D" id="3.40.50.12780">
    <property type="entry name" value="N-terminal domain of ligase-like"/>
    <property type="match status" value="1"/>
</dbReference>
<evidence type="ECO:0000313" key="4">
    <source>
        <dbReference type="EMBL" id="SHG72924.1"/>
    </source>
</evidence>
<dbReference type="Pfam" id="PF13193">
    <property type="entry name" value="AMP-binding_C"/>
    <property type="match status" value="1"/>
</dbReference>
<dbReference type="PROSITE" id="PS00455">
    <property type="entry name" value="AMP_BINDING"/>
    <property type="match status" value="1"/>
</dbReference>
<dbReference type="GO" id="GO:0016878">
    <property type="term" value="F:acid-thiol ligase activity"/>
    <property type="evidence" value="ECO:0007669"/>
    <property type="project" value="TreeGrafter"/>
</dbReference>
<dbReference type="Gene3D" id="3.30.300.30">
    <property type="match status" value="1"/>
</dbReference>
<protein>
    <submittedName>
        <fullName evidence="4">Acyl-CoA synthetase (AMP-forming)/AMP-acid ligase II</fullName>
    </submittedName>
</protein>
<dbReference type="AlphaFoldDB" id="A0A1M5M6K4"/>
<dbReference type="PANTHER" id="PTHR43352">
    <property type="entry name" value="ACETYL-COA SYNTHETASE"/>
    <property type="match status" value="1"/>
</dbReference>
<dbReference type="Proteomes" id="UP000184074">
    <property type="component" value="Unassembled WGS sequence"/>
</dbReference>